<evidence type="ECO:0000313" key="4">
    <source>
        <dbReference type="Proteomes" id="UP000650467"/>
    </source>
</evidence>
<comment type="caution">
    <text evidence="3">The sequence shown here is derived from an EMBL/GenBank/DDBJ whole genome shotgun (WGS) entry which is preliminary data.</text>
</comment>
<keyword evidence="4" id="KW-1185">Reference proteome</keyword>
<dbReference type="Proteomes" id="UP000650467">
    <property type="component" value="Unassembled WGS sequence"/>
</dbReference>
<feature type="region of interest" description="Disordered" evidence="1">
    <location>
        <begin position="1"/>
        <end position="51"/>
    </location>
</feature>
<sequence length="867" mass="91697">MLLRGAIGRALQQQSASQDPAQAQQQAPYQQQQAQQQPQQQQQPAAAQQGTADILSLHNQYRAGHHSPPLQWSPSLQSSAQSWANNLAAACQFEHSHAQGVGENLAAGYESWTAVAAAWYDEIHSYDYRSGSYSSSTGHATQMLWASSQQLGCATASSAQGCWQRTVYVCHYSPPGNVIASPAELLLPPPQQHPAPQGASTAVWKPFLKTVTELEEQAPASSARILAATASFAQKLQLLAAASPAAASAGLLSFGLRASPPGLTRQLRQQAAGDGTSFPLARRSVLAALAASALLLDTSAAAQATSGRTADSSSSSLQSAGGGGGTWSIAIDSKVQLLLGQLYSLHRDGAVHKQGVEHLHVSKSGGTSFTELSEYNGCACTSRGDNGLLPAPWDDRPRWLDGNVAKRVLGLDKGSKPTVMDGWSDSGPRKPHTFGNDPSRAGYCRARLATMSSRFLQFATNEYTLYGGQDSPREAFMCPELLNTIVIREPRARMFSHLHYMLPHFVDLMAGSDAAFRPGGAVSRAADWDRIAPFAFDNYLTRSLLGEAVFRAPVGTLRDAARFWADDAAPANTTLFAASMSGLRGDEAAAAKVATAARLVLQQFDVVMALEDGETNRPHIQRALGWPYPLDLVRKRVSAESLETEAQVELRELLPADLAVLEARHEALDDVAYRYGQLFAKLDLVVWDAAAQLEAQACPGNAGSPRGSRLVAQAAEQQAITAHRSGAAAAQAAAATAAGGGGGGAAGGAQQQPRHHSAARRSRGASRKLLLSGAAAKNLARYAQRVAAEALQSSMGGQLASQLTARGSWNVTRAVEQQQQREAVEPGGRVSCSELAAAAWGSVTGTCGWVGISRWAATLQAQGQLKQ</sequence>
<name>A0A835SC53_CHLIN</name>
<feature type="compositionally biased region" description="Gly residues" evidence="1">
    <location>
        <begin position="738"/>
        <end position="747"/>
    </location>
</feature>
<feature type="domain" description="SCP" evidence="2">
    <location>
        <begin position="49"/>
        <end position="180"/>
    </location>
</feature>
<evidence type="ECO:0000313" key="3">
    <source>
        <dbReference type="EMBL" id="KAG2424553.1"/>
    </source>
</evidence>
<dbReference type="OrthoDB" id="337038at2759"/>
<dbReference type="InterPro" id="IPR014044">
    <property type="entry name" value="CAP_dom"/>
</dbReference>
<evidence type="ECO:0000256" key="1">
    <source>
        <dbReference type="SAM" id="MobiDB-lite"/>
    </source>
</evidence>
<dbReference type="PROSITE" id="PS01010">
    <property type="entry name" value="CRISP_2"/>
    <property type="match status" value="1"/>
</dbReference>
<dbReference type="InterPro" id="IPR018244">
    <property type="entry name" value="Allrgn_V5/Tpx1_CS"/>
</dbReference>
<gene>
    <name evidence="3" type="ORF">HXX76_014433</name>
</gene>
<dbReference type="SMART" id="SM00198">
    <property type="entry name" value="SCP"/>
    <property type="match status" value="1"/>
</dbReference>
<dbReference type="InterPro" id="IPR001283">
    <property type="entry name" value="CRISP-related"/>
</dbReference>
<feature type="compositionally biased region" description="Basic residues" evidence="1">
    <location>
        <begin position="753"/>
        <end position="765"/>
    </location>
</feature>
<dbReference type="InterPro" id="IPR034113">
    <property type="entry name" value="SCP_GAPR1-like"/>
</dbReference>
<dbReference type="InterPro" id="IPR035940">
    <property type="entry name" value="CAP_sf"/>
</dbReference>
<proteinExistence type="predicted"/>
<accession>A0A835SC53</accession>
<feature type="region of interest" description="Disordered" evidence="1">
    <location>
        <begin position="737"/>
        <end position="765"/>
    </location>
</feature>
<evidence type="ECO:0000259" key="2">
    <source>
        <dbReference type="SMART" id="SM00198"/>
    </source>
</evidence>
<dbReference type="PANTHER" id="PTHR10334">
    <property type="entry name" value="CYSTEINE-RICH SECRETORY PROTEIN-RELATED"/>
    <property type="match status" value="1"/>
</dbReference>
<dbReference type="AlphaFoldDB" id="A0A835SC53"/>
<protein>
    <recommendedName>
        <fullName evidence="2">SCP domain-containing protein</fullName>
    </recommendedName>
</protein>
<dbReference type="EMBL" id="JAEHOC010000064">
    <property type="protein sequence ID" value="KAG2424553.1"/>
    <property type="molecule type" value="Genomic_DNA"/>
</dbReference>
<dbReference type="FunFam" id="3.40.33.10:FF:000010">
    <property type="entry name" value="Predicted protein"/>
    <property type="match status" value="1"/>
</dbReference>
<reference evidence="3" key="1">
    <citation type="journal article" date="2020" name="bioRxiv">
        <title>Comparative genomics of Chlamydomonas.</title>
        <authorList>
            <person name="Craig R.J."/>
            <person name="Hasan A.R."/>
            <person name="Ness R.W."/>
            <person name="Keightley P.D."/>
        </authorList>
    </citation>
    <scope>NUCLEOTIDE SEQUENCE</scope>
    <source>
        <strain evidence="3">SAG 7.73</strain>
    </source>
</reference>
<dbReference type="PRINTS" id="PR00837">
    <property type="entry name" value="V5TPXLIKE"/>
</dbReference>
<dbReference type="Gene3D" id="3.40.33.10">
    <property type="entry name" value="CAP"/>
    <property type="match status" value="1"/>
</dbReference>
<dbReference type="GO" id="GO:0005576">
    <property type="term" value="C:extracellular region"/>
    <property type="evidence" value="ECO:0007669"/>
    <property type="project" value="InterPro"/>
</dbReference>
<dbReference type="CDD" id="cd05382">
    <property type="entry name" value="CAP_GAPR1-like"/>
    <property type="match status" value="1"/>
</dbReference>
<dbReference type="SUPFAM" id="SSF55797">
    <property type="entry name" value="PR-1-like"/>
    <property type="match status" value="1"/>
</dbReference>
<organism evidence="3 4">
    <name type="scientific">Chlamydomonas incerta</name>
    <dbReference type="NCBI Taxonomy" id="51695"/>
    <lineage>
        <taxon>Eukaryota</taxon>
        <taxon>Viridiplantae</taxon>
        <taxon>Chlorophyta</taxon>
        <taxon>core chlorophytes</taxon>
        <taxon>Chlorophyceae</taxon>
        <taxon>CS clade</taxon>
        <taxon>Chlamydomonadales</taxon>
        <taxon>Chlamydomonadaceae</taxon>
        <taxon>Chlamydomonas</taxon>
    </lineage>
</organism>
<feature type="compositionally biased region" description="Low complexity" evidence="1">
    <location>
        <begin position="12"/>
        <end position="49"/>
    </location>
</feature>
<dbReference type="Pfam" id="PF00188">
    <property type="entry name" value="CAP"/>
    <property type="match status" value="1"/>
</dbReference>